<dbReference type="Pfam" id="PF07690">
    <property type="entry name" value="MFS_1"/>
    <property type="match status" value="1"/>
</dbReference>
<feature type="transmembrane region" description="Helical" evidence="4">
    <location>
        <begin position="312"/>
        <end position="329"/>
    </location>
</feature>
<sequence>MKDMVELSRRELIKIITILNLGTTLEWYDFIIASTAAAIVWPQVFFPSSNPASALLLSFTVFALGFVARPVGSILFGHFGDKLGRKTSLIWTLLTMALGSLGVGLTPSYIQIGILAPILLTIFRLLQGLGIGGEWGGAATMATEFVSNKRYRGFWVSWIQQGLQFGVILANIVFYALLGLMPRLEFFEFGWRIAFYVAFVIAVIAAIIRYKIAETPLFTKLSSEGQVLRVPFIEMMRRDWKRVLIMTGIFLQASAGFYIAISFSEAYIAKFLGFSDSFAVQTVILGAIATIFGTMLASFLSDLIGSRRKIMIISPVGVILFSIPFFLLLNSKDPVLVTLAVIGYYFIELFGWSVMPTFYAEWMPTQYRYTATAFAINLATPLSGGLAPIIMASILQTFRGNYLIAWPYLALVSIAYGIISAISVALARSDTAAKKIE</sequence>
<reference evidence="6 7" key="1">
    <citation type="journal article" date="2018" name="Proc. Natl. Acad. Sci. U.S.A.">
        <title>Nonmutational mechanism of inheritance in the Archaeon Sulfolobus solfataricus.</title>
        <authorList>
            <person name="Payne S."/>
            <person name="McCarthy S."/>
            <person name="Johnson T."/>
            <person name="North E."/>
            <person name="Blum P."/>
        </authorList>
    </citation>
    <scope>NUCLEOTIDE SEQUENCE [LARGE SCALE GENOMIC DNA]</scope>
    <source>
        <strain evidence="6 7">SUL120</strain>
    </source>
</reference>
<dbReference type="InterPro" id="IPR036259">
    <property type="entry name" value="MFS_trans_sf"/>
</dbReference>
<feature type="transmembrane region" description="Helical" evidence="4">
    <location>
        <begin position="278"/>
        <end position="300"/>
    </location>
</feature>
<dbReference type="AlphaFoldDB" id="A0A3G8EUK2"/>
<feature type="transmembrane region" description="Helical" evidence="4">
    <location>
        <begin position="12"/>
        <end position="41"/>
    </location>
</feature>
<evidence type="ECO:0000256" key="2">
    <source>
        <dbReference type="ARBA" id="ARBA00022448"/>
    </source>
</evidence>
<feature type="transmembrane region" description="Helical" evidence="4">
    <location>
        <begin position="406"/>
        <end position="427"/>
    </location>
</feature>
<feature type="domain" description="Major facilitator superfamily (MFS) profile" evidence="5">
    <location>
        <begin position="15"/>
        <end position="432"/>
    </location>
</feature>
<feature type="transmembrane region" description="Helical" evidence="4">
    <location>
        <begin position="112"/>
        <end position="132"/>
    </location>
</feature>
<dbReference type="PROSITE" id="PS50850">
    <property type="entry name" value="MFS"/>
    <property type="match status" value="1"/>
</dbReference>
<evidence type="ECO:0000256" key="1">
    <source>
        <dbReference type="ARBA" id="ARBA00004651"/>
    </source>
</evidence>
<dbReference type="SUPFAM" id="SSF103473">
    <property type="entry name" value="MFS general substrate transporter"/>
    <property type="match status" value="1"/>
</dbReference>
<feature type="transmembrane region" description="Helical" evidence="4">
    <location>
        <begin position="243"/>
        <end position="263"/>
    </location>
</feature>
<keyword evidence="3" id="KW-1003">Cell membrane</keyword>
<keyword evidence="2" id="KW-0813">Transport</keyword>
<accession>A0A3G8EUK2</accession>
<keyword evidence="4" id="KW-1133">Transmembrane helix</keyword>
<dbReference type="GO" id="GO:0022857">
    <property type="term" value="F:transmembrane transporter activity"/>
    <property type="evidence" value="ECO:0007669"/>
    <property type="project" value="InterPro"/>
</dbReference>
<feature type="transmembrane region" description="Helical" evidence="4">
    <location>
        <begin position="88"/>
        <end position="106"/>
    </location>
</feature>
<comment type="subcellular location">
    <subcellularLocation>
        <location evidence="1">Cell membrane</location>
        <topology evidence="1">Multi-pass membrane protein</topology>
    </subcellularLocation>
</comment>
<dbReference type="PANTHER" id="PTHR43045">
    <property type="entry name" value="SHIKIMATE TRANSPORTER"/>
    <property type="match status" value="1"/>
</dbReference>
<organism evidence="6 7">
    <name type="scientific">Saccharolobus solfataricus</name>
    <name type="common">Sulfolobus solfataricus</name>
    <dbReference type="NCBI Taxonomy" id="2287"/>
    <lineage>
        <taxon>Archaea</taxon>
        <taxon>Thermoproteota</taxon>
        <taxon>Thermoprotei</taxon>
        <taxon>Sulfolobales</taxon>
        <taxon>Sulfolobaceae</taxon>
        <taxon>Saccharolobus</taxon>
    </lineage>
</organism>
<dbReference type="InterPro" id="IPR020846">
    <property type="entry name" value="MFS_dom"/>
</dbReference>
<evidence type="ECO:0000313" key="6">
    <source>
        <dbReference type="EMBL" id="AZF84777.1"/>
    </source>
</evidence>
<dbReference type="GO" id="GO:0005886">
    <property type="term" value="C:plasma membrane"/>
    <property type="evidence" value="ECO:0007669"/>
    <property type="project" value="UniProtKB-SubCell"/>
</dbReference>
<gene>
    <name evidence="6" type="ORF">SULZ_12810</name>
</gene>
<dbReference type="EMBL" id="CP033241">
    <property type="protein sequence ID" value="AZF84777.1"/>
    <property type="molecule type" value="Genomic_DNA"/>
</dbReference>
<dbReference type="Gene3D" id="1.20.1250.20">
    <property type="entry name" value="MFS general substrate transporter like domains"/>
    <property type="match status" value="1"/>
</dbReference>
<evidence type="ECO:0000259" key="5">
    <source>
        <dbReference type="PROSITE" id="PS50850"/>
    </source>
</evidence>
<feature type="transmembrane region" description="Helical" evidence="4">
    <location>
        <begin position="189"/>
        <end position="210"/>
    </location>
</feature>
<evidence type="ECO:0000256" key="3">
    <source>
        <dbReference type="ARBA" id="ARBA00022475"/>
    </source>
</evidence>
<feature type="transmembrane region" description="Helical" evidence="4">
    <location>
        <begin position="153"/>
        <end position="177"/>
    </location>
</feature>
<feature type="transmembrane region" description="Helical" evidence="4">
    <location>
        <begin position="335"/>
        <end position="359"/>
    </location>
</feature>
<name>A0A3G8EUK2_SACSO</name>
<proteinExistence type="predicted"/>
<dbReference type="PANTHER" id="PTHR43045:SF1">
    <property type="entry name" value="SHIKIMATE TRANSPORTER"/>
    <property type="match status" value="1"/>
</dbReference>
<dbReference type="Proteomes" id="UP000269431">
    <property type="component" value="Chromosome"/>
</dbReference>
<feature type="transmembrane region" description="Helical" evidence="4">
    <location>
        <begin position="53"/>
        <end position="76"/>
    </location>
</feature>
<dbReference type="InterPro" id="IPR011701">
    <property type="entry name" value="MFS"/>
</dbReference>
<feature type="transmembrane region" description="Helical" evidence="4">
    <location>
        <begin position="371"/>
        <end position="394"/>
    </location>
</feature>
<evidence type="ECO:0000313" key="7">
    <source>
        <dbReference type="Proteomes" id="UP000269431"/>
    </source>
</evidence>
<keyword evidence="4" id="KW-0472">Membrane</keyword>
<keyword evidence="4" id="KW-0812">Transmembrane</keyword>
<protein>
    <submittedName>
        <fullName evidence="6">MFS transporter</fullName>
    </submittedName>
</protein>
<evidence type="ECO:0000256" key="4">
    <source>
        <dbReference type="SAM" id="Phobius"/>
    </source>
</evidence>